<name>A0A0D6JB67_9HYPH</name>
<organism evidence="7 8">
    <name type="scientific">Candidatus Filomicrobium marinum</name>
    <dbReference type="NCBI Taxonomy" id="1608628"/>
    <lineage>
        <taxon>Bacteria</taxon>
        <taxon>Pseudomonadati</taxon>
        <taxon>Pseudomonadota</taxon>
        <taxon>Alphaproteobacteria</taxon>
        <taxon>Hyphomicrobiales</taxon>
        <taxon>Hyphomicrobiaceae</taxon>
        <taxon>Filomicrobium</taxon>
    </lineage>
</organism>
<evidence type="ECO:0000313" key="7">
    <source>
        <dbReference type="EMBL" id="CPR15932.1"/>
    </source>
</evidence>
<keyword evidence="8" id="KW-1185">Reference proteome</keyword>
<evidence type="ECO:0000259" key="6">
    <source>
        <dbReference type="PROSITE" id="PS50893"/>
    </source>
</evidence>
<evidence type="ECO:0000313" key="8">
    <source>
        <dbReference type="Proteomes" id="UP000033187"/>
    </source>
</evidence>
<keyword evidence="2" id="KW-0813">Transport</keyword>
<gene>
    <name evidence="7" type="ORF">YBN1229_v1_0570</name>
</gene>
<protein>
    <submittedName>
        <fullName evidence="7">2-phenylethanol ABC transporter ATP-binding protein</fullName>
    </submittedName>
</protein>
<dbReference type="PROSITE" id="PS50893">
    <property type="entry name" value="ABC_TRANSPORTER_2"/>
    <property type="match status" value="1"/>
</dbReference>
<dbReference type="PANTHER" id="PTHR42711">
    <property type="entry name" value="ABC TRANSPORTER ATP-BINDING PROTEIN"/>
    <property type="match status" value="1"/>
</dbReference>
<keyword evidence="3" id="KW-0536">Nodulation</keyword>
<dbReference type="InterPro" id="IPR017871">
    <property type="entry name" value="ABC_transporter-like_CS"/>
</dbReference>
<dbReference type="KEGG" id="fiy:BN1229_v1_0570"/>
<dbReference type="EMBL" id="LN829119">
    <property type="protein sequence ID" value="CPR15932.1"/>
    <property type="molecule type" value="Genomic_DNA"/>
</dbReference>
<dbReference type="GO" id="GO:0005524">
    <property type="term" value="F:ATP binding"/>
    <property type="evidence" value="ECO:0007669"/>
    <property type="project" value="UniProtKB-KW"/>
</dbReference>
<dbReference type="Proteomes" id="UP000033187">
    <property type="component" value="Chromosome 1"/>
</dbReference>
<feature type="domain" description="ABC transporter" evidence="6">
    <location>
        <begin position="23"/>
        <end position="253"/>
    </location>
</feature>
<dbReference type="InterPro" id="IPR003593">
    <property type="entry name" value="AAA+_ATPase"/>
</dbReference>
<dbReference type="KEGG" id="fil:BN1229_v1_0568"/>
<reference evidence="8" key="1">
    <citation type="submission" date="2015-02" db="EMBL/GenBank/DDBJ databases">
        <authorList>
            <person name="Chooi Y.-H."/>
        </authorList>
    </citation>
    <scope>NUCLEOTIDE SEQUENCE [LARGE SCALE GENOMIC DNA]</scope>
    <source>
        <strain evidence="8">strain Y</strain>
    </source>
</reference>
<accession>A0A0D6JB67</accession>
<dbReference type="Pfam" id="PF00005">
    <property type="entry name" value="ABC_tran"/>
    <property type="match status" value="1"/>
</dbReference>
<dbReference type="InterPro" id="IPR022467">
    <property type="entry name" value="ABC_transprt_ATP-bd_su_PQQ"/>
</dbReference>
<evidence type="ECO:0000256" key="5">
    <source>
        <dbReference type="ARBA" id="ARBA00022840"/>
    </source>
</evidence>
<keyword evidence="4" id="KW-0547">Nucleotide-binding</keyword>
<keyword evidence="5 7" id="KW-0067">ATP-binding</keyword>
<evidence type="ECO:0000256" key="4">
    <source>
        <dbReference type="ARBA" id="ARBA00022741"/>
    </source>
</evidence>
<proteinExistence type="inferred from homology"/>
<dbReference type="PANTHER" id="PTHR42711:SF5">
    <property type="entry name" value="ABC TRANSPORTER ATP-BINDING PROTEIN NATA"/>
    <property type="match status" value="1"/>
</dbReference>
<dbReference type="NCBIfam" id="TIGR03864">
    <property type="entry name" value="PQQ_ABC_ATP"/>
    <property type="match status" value="1"/>
</dbReference>
<sequence length="265" mass="29020">MLRRKMVDALTSQKGSFSTGEALRVRNVSHSFGDTRALNDVSLDVAPGSFTILLGLNGAGKSTLFSLITRLYDNTSGEIHILGNDVRRRPSAALQRLGVVFQSRTLDSDLTLLQNLTYHAALHGFGRRESKRRAHEALKTVGLDERAKEKVRNLSGGQARRVEIARSMLHDPGLLLLDEPTVGLDIDSRQSVISIVRRLVNEHGIGVLWATHLIDEIDKTDKIIVMHKGRVLYSGSVPGLLEAGQANDPASAFRNLTETTRAEAA</sequence>
<dbReference type="InterPro" id="IPR027417">
    <property type="entry name" value="P-loop_NTPase"/>
</dbReference>
<dbReference type="GO" id="GO:0016887">
    <property type="term" value="F:ATP hydrolysis activity"/>
    <property type="evidence" value="ECO:0007669"/>
    <property type="project" value="InterPro"/>
</dbReference>
<evidence type="ECO:0000256" key="1">
    <source>
        <dbReference type="ARBA" id="ARBA00005417"/>
    </source>
</evidence>
<dbReference type="Gene3D" id="3.40.50.300">
    <property type="entry name" value="P-loop containing nucleotide triphosphate hydrolases"/>
    <property type="match status" value="1"/>
</dbReference>
<dbReference type="SMART" id="SM00382">
    <property type="entry name" value="AAA"/>
    <property type="match status" value="1"/>
</dbReference>
<comment type="similarity">
    <text evidence="1">Belongs to the ABC transporter superfamily.</text>
</comment>
<dbReference type="InterPro" id="IPR050763">
    <property type="entry name" value="ABC_transporter_ATP-binding"/>
</dbReference>
<dbReference type="PROSITE" id="PS00211">
    <property type="entry name" value="ABC_TRANSPORTER_1"/>
    <property type="match status" value="1"/>
</dbReference>
<dbReference type="AlphaFoldDB" id="A0A0D6JB67"/>
<evidence type="ECO:0000256" key="3">
    <source>
        <dbReference type="ARBA" id="ARBA00022458"/>
    </source>
</evidence>
<dbReference type="InterPro" id="IPR003439">
    <property type="entry name" value="ABC_transporter-like_ATP-bd"/>
</dbReference>
<dbReference type="SUPFAM" id="SSF52540">
    <property type="entry name" value="P-loop containing nucleoside triphosphate hydrolases"/>
    <property type="match status" value="1"/>
</dbReference>
<evidence type="ECO:0000256" key="2">
    <source>
        <dbReference type="ARBA" id="ARBA00022448"/>
    </source>
</evidence>